<keyword evidence="2" id="KW-0812">Transmembrane</keyword>
<evidence type="ECO:0000313" key="5">
    <source>
        <dbReference type="Proteomes" id="UP000288052"/>
    </source>
</evidence>
<dbReference type="InterPro" id="IPR003343">
    <property type="entry name" value="Big_2"/>
</dbReference>
<dbReference type="Gene3D" id="2.60.40.1080">
    <property type="match status" value="2"/>
</dbReference>
<feature type="domain" description="BIG2" evidence="3">
    <location>
        <begin position="746"/>
        <end position="824"/>
    </location>
</feature>
<keyword evidence="5" id="KW-1185">Reference proteome</keyword>
<dbReference type="EMBL" id="QXGI01000011">
    <property type="protein sequence ID" value="RSX44941.1"/>
    <property type="molecule type" value="Genomic_DNA"/>
</dbReference>
<comment type="caution">
    <text evidence="4">The sequence shown here is derived from an EMBL/GenBank/DDBJ whole genome shotgun (WGS) entry which is preliminary data.</text>
</comment>
<gene>
    <name evidence="4" type="ORF">D2E22_1929</name>
</gene>
<name>A0A430F4W7_9BIFI</name>
<dbReference type="Pfam" id="PF20597">
    <property type="entry name" value="pAdhesive_15"/>
    <property type="match status" value="1"/>
</dbReference>
<protein>
    <submittedName>
        <fullName evidence="4">Bacterial Ig-like domain (Group 2)</fullName>
    </submittedName>
</protein>
<reference evidence="4 5" key="1">
    <citation type="submission" date="2018-09" db="EMBL/GenBank/DDBJ databases">
        <title>Characterization of the phylogenetic diversity of five novel species belonging to the genus Bifidobacterium.</title>
        <authorList>
            <person name="Lugli G.A."/>
            <person name="Duranti S."/>
            <person name="Milani C."/>
        </authorList>
    </citation>
    <scope>NUCLEOTIDE SEQUENCE [LARGE SCALE GENOMIC DNA]</scope>
    <source>
        <strain evidence="4 5">2020B</strain>
    </source>
</reference>
<feature type="domain" description="BIG2" evidence="3">
    <location>
        <begin position="842"/>
        <end position="916"/>
    </location>
</feature>
<dbReference type="InterPro" id="IPR041033">
    <property type="entry name" value="SpaA_PFL_dom_1"/>
</dbReference>
<dbReference type="Proteomes" id="UP000288052">
    <property type="component" value="Unassembled WGS sequence"/>
</dbReference>
<dbReference type="NCBIfam" id="TIGR04215">
    <property type="entry name" value="choice_anch_A"/>
    <property type="match status" value="1"/>
</dbReference>
<accession>A0A430F4W7</accession>
<dbReference type="InterPro" id="IPR008964">
    <property type="entry name" value="Invasin/intimin_cell_adhesion"/>
</dbReference>
<dbReference type="InterPro" id="IPR013783">
    <property type="entry name" value="Ig-like_fold"/>
</dbReference>
<dbReference type="InterPro" id="IPR026588">
    <property type="entry name" value="Choice_anch_A"/>
</dbReference>
<keyword evidence="2" id="KW-1133">Transmembrane helix</keyword>
<dbReference type="Pfam" id="PF17802">
    <property type="entry name" value="SpaA"/>
    <property type="match status" value="1"/>
</dbReference>
<evidence type="ECO:0000256" key="2">
    <source>
        <dbReference type="SAM" id="Phobius"/>
    </source>
</evidence>
<keyword evidence="2" id="KW-0472">Membrane</keyword>
<dbReference type="OrthoDB" id="134475at2"/>
<sequence>MSTLTESIPRRSRRKCFRAYVCALAVIVLTAISFIAPLPSLAQQQPEGKESTLDASPQPDTGGACTRRHVDLTDDINDGTIDDDVATYVGRDMYVASRPEGDGPYDLSNWYAQNADSLYASFAAEAEGLTVVRGKLALNQRGSSWSGAGFRMGAAGFGSGLRPRTGDVALAVGGLDSNITSMQSKEATDAQASVSAWVHGAWLGNGIGIQGEQTDDLAFGAQLAGAGTWRAFNYNIPSVSLNAPSEPPYKTVDSWWNQSLPLVVAQHTTIDGDETRTVDYGTYTAKLQHGSQTLAERKGHGRTVAESSDAGWWVSDAPDDPAYVRTKYDNGSISHTFTFDEGHRERLITFRGDGESYWQVFEIPAEQLHSNGYAGLDFAFKGIPQDAVVVINVTGEQPVEFHNGWRFWFNDVEIGNGYYQNAPDHVQHAYGLAAQSILWNFVQTPLLTIHGGNYAVDDDGDDPAAAMLGTIVVPKGSFDSHVSTNGRVLVGQDFMMNNPYAFQSGNIGSTLTPENGDRTTGSEWFIGTAGMRGTSSVIDMNQERHNFPWEPYDCAVISWDKATPGSDGAMRPLPGTAWSVYATLDDAKNRTGALVTVRDGGEGDRAKDDGRITVVDLKPNARYYLREDDSVDDYRLNENIYAIDATGRGDATNSAIATVYDGEGNALDLTAPDALLKGNAIINIRESSISWGKTAQGDATHTPLAGSTWQLTDPDGGTHRIIDGIVAPETITILRDGKPVSGILGVDVTGNLYGADGALQGNGALTFDTRIAPDNASQEVVWNSSNPIVSVQQGRVRVVSDPSVATEVTISATSIAVNDGEPVSASIRIIVYPQPMDSSLTVKYNGKVAPDTLTVELGTHTQLVAKTTPAHAQVEWASSDPTVASIDDTGNLHAATEGVTTITARYREHTVSIVVHVVHSRTVTIYLNLDSGIFSSAPRIHYGIDGVWTDWNNAPTMRSECLGNAGEVWSYTITTSTRDGIQFMFKDDQGHELKGATGGNFSITGQSQAYTVYGSTRKAYVGIPELACHPADGLQSFYILGENDQASAQERYVLPVGQTQTIRLQSPSGDVIWESDNPEVARIDPAPDGRSATITALAKGVTTVSMTCGGLTLSVTVVAAGDELTAIYLNWPGVTGVYMRYGYDDVWSDNSTDLAMLPVDGCGDGWSMVMFPRSLAGHKLEFTFRADGGAWYGGGNLLINNETTIPQNAYSVDDHRLSDGAPGCAVAQPQMLGDEPQAANDARMLSKRLARIPLFTAVAAMQVIENSDMRDIDARAGMFTVRGLAAGTWKLREIDAPVGYLVNEHEFSFVVHADGSVTWDGGTASTLDVVQGIGWISDAPSKVQWSKVDADADGAPVIETSPSAWRLEQWQCDEDGTCAYRTLNTISDCTEGRCTPQDGQAYYDADPVIGHFTVLGLPAGVGAANAYDNGDGTVTAEREEQPQRYRLLETQAPTGYAADSQCFYFAIEYNKNPTAFVRASLDSYDQTTGEVEGGQSMNGTAIVNRRLTGSVQWRKTSPAPQSTLLPGSQWSIEYKLAEGAEVMSTIVADCIEEDSCRAQDGAPQWAVDLDPQPGVLRLRTLPWGIYTMREHAAPDGYYLDPQWSATFTIDADNACTLDEDGTVSVCDSVGVFNVENEPGVVLPDTGGAGAPWQPFAGFVIVMGVMVVCAASKRRGIYC</sequence>
<organism evidence="4 5">
    <name type="scientific">Bifidobacterium castoris</name>
    <dbReference type="NCBI Taxonomy" id="2306972"/>
    <lineage>
        <taxon>Bacteria</taxon>
        <taxon>Bacillati</taxon>
        <taxon>Actinomycetota</taxon>
        <taxon>Actinomycetes</taxon>
        <taxon>Bifidobacteriales</taxon>
        <taxon>Bifidobacteriaceae</taxon>
        <taxon>Bifidobacterium</taxon>
    </lineage>
</organism>
<dbReference type="SMART" id="SM00635">
    <property type="entry name" value="BID_2"/>
    <property type="match status" value="3"/>
</dbReference>
<feature type="region of interest" description="Disordered" evidence="1">
    <location>
        <begin position="46"/>
        <end position="66"/>
    </location>
</feature>
<dbReference type="SUPFAM" id="SSF49373">
    <property type="entry name" value="Invasin/intimin cell-adhesion fragments"/>
    <property type="match status" value="1"/>
</dbReference>
<dbReference type="Gene3D" id="2.60.40.10">
    <property type="entry name" value="Immunoglobulins"/>
    <property type="match status" value="4"/>
</dbReference>
<dbReference type="GO" id="GO:0005975">
    <property type="term" value="P:carbohydrate metabolic process"/>
    <property type="evidence" value="ECO:0007669"/>
    <property type="project" value="UniProtKB-ARBA"/>
</dbReference>
<feature type="domain" description="BIG2" evidence="3">
    <location>
        <begin position="1039"/>
        <end position="1118"/>
    </location>
</feature>
<dbReference type="Pfam" id="PF02368">
    <property type="entry name" value="Big_2"/>
    <property type="match status" value="1"/>
</dbReference>
<feature type="transmembrane region" description="Helical" evidence="2">
    <location>
        <begin position="1652"/>
        <end position="1670"/>
    </location>
</feature>
<evidence type="ECO:0000313" key="4">
    <source>
        <dbReference type="EMBL" id="RSX44941.1"/>
    </source>
</evidence>
<proteinExistence type="predicted"/>
<evidence type="ECO:0000256" key="1">
    <source>
        <dbReference type="SAM" id="MobiDB-lite"/>
    </source>
</evidence>
<evidence type="ECO:0000259" key="3">
    <source>
        <dbReference type="SMART" id="SM00635"/>
    </source>
</evidence>